<reference evidence="1" key="1">
    <citation type="submission" date="2021-02" db="EMBL/GenBank/DDBJ databases">
        <authorList>
            <person name="Dougan E. K."/>
            <person name="Rhodes N."/>
            <person name="Thang M."/>
            <person name="Chan C."/>
        </authorList>
    </citation>
    <scope>NUCLEOTIDE SEQUENCE</scope>
</reference>
<comment type="caution">
    <text evidence="1">The sequence shown here is derived from an EMBL/GenBank/DDBJ whole genome shotgun (WGS) entry which is preliminary data.</text>
</comment>
<keyword evidence="2" id="KW-1185">Reference proteome</keyword>
<evidence type="ECO:0000313" key="1">
    <source>
        <dbReference type="EMBL" id="CAE8643863.1"/>
    </source>
</evidence>
<dbReference type="EMBL" id="CAJNNV010033453">
    <property type="protein sequence ID" value="CAE8643863.1"/>
    <property type="molecule type" value="Genomic_DNA"/>
</dbReference>
<dbReference type="Proteomes" id="UP000654075">
    <property type="component" value="Unassembled WGS sequence"/>
</dbReference>
<gene>
    <name evidence="1" type="ORF">PGLA1383_LOCUS58157</name>
</gene>
<dbReference type="OrthoDB" id="744564at2759"/>
<protein>
    <submittedName>
        <fullName evidence="1">Uncharacterized protein</fullName>
    </submittedName>
</protein>
<name>A0A813HZ97_POLGL</name>
<sequence length="147" mass="16633">MERIGQTDVATILGRLHQELKSQTRDSKLDQHQLLRKAFQYVTATLHKPASLLGPGHGHTQGRKLSEVTHRVLQELFALLVGGDGFAPPRIRILSFALVRELSAGETPYFFRDNYGGDFQQVEVRSLPPTSFDFDEQTYPINKQSKQ</sequence>
<evidence type="ECO:0000313" key="2">
    <source>
        <dbReference type="Proteomes" id="UP000654075"/>
    </source>
</evidence>
<proteinExistence type="predicted"/>
<organism evidence="1 2">
    <name type="scientific">Polarella glacialis</name>
    <name type="common">Dinoflagellate</name>
    <dbReference type="NCBI Taxonomy" id="89957"/>
    <lineage>
        <taxon>Eukaryota</taxon>
        <taxon>Sar</taxon>
        <taxon>Alveolata</taxon>
        <taxon>Dinophyceae</taxon>
        <taxon>Suessiales</taxon>
        <taxon>Suessiaceae</taxon>
        <taxon>Polarella</taxon>
    </lineage>
</organism>
<accession>A0A813HZ97</accession>
<dbReference type="AlphaFoldDB" id="A0A813HZ97"/>